<dbReference type="Pfam" id="PF00668">
    <property type="entry name" value="Condensation"/>
    <property type="match status" value="1"/>
</dbReference>
<evidence type="ECO:0000256" key="3">
    <source>
        <dbReference type="ARBA" id="ARBA00022553"/>
    </source>
</evidence>
<evidence type="ECO:0000313" key="6">
    <source>
        <dbReference type="EMBL" id="USS47506.1"/>
    </source>
</evidence>
<dbReference type="InterPro" id="IPR006162">
    <property type="entry name" value="Ppantetheine_attach_site"/>
</dbReference>
<dbReference type="GO" id="GO:0003824">
    <property type="term" value="F:catalytic activity"/>
    <property type="evidence" value="ECO:0007669"/>
    <property type="project" value="InterPro"/>
</dbReference>
<dbReference type="SMART" id="SM00823">
    <property type="entry name" value="PKS_PP"/>
    <property type="match status" value="1"/>
</dbReference>
<keyword evidence="2" id="KW-0596">Phosphopantetheine</keyword>
<evidence type="ECO:0000313" key="8">
    <source>
        <dbReference type="Proteomes" id="UP001056386"/>
    </source>
</evidence>
<dbReference type="Gene3D" id="3.30.300.30">
    <property type="match status" value="1"/>
</dbReference>
<evidence type="ECO:0000313" key="5">
    <source>
        <dbReference type="EMBL" id="QPQ93340.1"/>
    </source>
</evidence>
<dbReference type="FunFam" id="1.10.1200.10:FF:000005">
    <property type="entry name" value="Nonribosomal peptide synthetase 1"/>
    <property type="match status" value="1"/>
</dbReference>
<dbReference type="Gene3D" id="1.10.1200.10">
    <property type="entry name" value="ACP-like"/>
    <property type="match status" value="1"/>
</dbReference>
<dbReference type="SUPFAM" id="SSF56801">
    <property type="entry name" value="Acetyl-CoA synthetase-like"/>
    <property type="match status" value="1"/>
</dbReference>
<keyword evidence="3" id="KW-0597">Phosphoprotein</keyword>
<dbReference type="PANTHER" id="PTHR45527:SF1">
    <property type="entry name" value="FATTY ACID SYNTHASE"/>
    <property type="match status" value="1"/>
</dbReference>
<dbReference type="InterPro" id="IPR025110">
    <property type="entry name" value="AMP-bd_C"/>
</dbReference>
<dbReference type="CDD" id="cd19531">
    <property type="entry name" value="LCL_NRPS-like"/>
    <property type="match status" value="1"/>
</dbReference>
<dbReference type="InterPro" id="IPR010071">
    <property type="entry name" value="AA_adenyl_dom"/>
</dbReference>
<dbReference type="PANTHER" id="PTHR45527">
    <property type="entry name" value="NONRIBOSOMAL PEPTIDE SYNTHETASE"/>
    <property type="match status" value="1"/>
</dbReference>
<reference evidence="5 7" key="1">
    <citation type="submission" date="2020-12" db="EMBL/GenBank/DDBJ databases">
        <title>FDA dAtabase for Regulatory Grade micrObial Sequences (FDA-ARGOS): Supporting development and validation of Infectious Disease Dx tests.</title>
        <authorList>
            <person name="Minogue T."/>
            <person name="Wolcott M."/>
            <person name="Wasieloski L."/>
            <person name="Aguilar W."/>
            <person name="Moore D."/>
            <person name="Jaissle J."/>
            <person name="Tallon L."/>
            <person name="Sadzewicz L."/>
            <person name="Zhao X."/>
            <person name="Boylan J."/>
            <person name="Ott S."/>
            <person name="Bowen H."/>
            <person name="Vavikolanu K."/>
            <person name="Mehta A."/>
            <person name="Aluvathingal J."/>
            <person name="Nadendla S."/>
            <person name="Yan Y."/>
            <person name="Sichtig H."/>
        </authorList>
    </citation>
    <scope>NUCLEOTIDE SEQUENCE [LARGE SCALE GENOMIC DNA]</scope>
    <source>
        <strain evidence="5 7">FDAARGOS_949</strain>
    </source>
</reference>
<dbReference type="Pfam" id="PF13193">
    <property type="entry name" value="AMP-binding_C"/>
    <property type="match status" value="1"/>
</dbReference>
<dbReference type="RefSeq" id="WP_015875923.1">
    <property type="nucleotide sequence ID" value="NZ_CP021074.1"/>
</dbReference>
<dbReference type="AlphaFoldDB" id="A0AAQ0BU88"/>
<evidence type="ECO:0000313" key="7">
    <source>
        <dbReference type="Proteomes" id="UP000594892"/>
    </source>
</evidence>
<dbReference type="GO" id="GO:0043041">
    <property type="term" value="P:amino acid activation for nonribosomal peptide biosynthetic process"/>
    <property type="evidence" value="ECO:0007669"/>
    <property type="project" value="TreeGrafter"/>
</dbReference>
<dbReference type="GO" id="GO:0044550">
    <property type="term" value="P:secondary metabolite biosynthetic process"/>
    <property type="evidence" value="ECO:0007669"/>
    <property type="project" value="TreeGrafter"/>
</dbReference>
<dbReference type="PROSITE" id="PS00012">
    <property type="entry name" value="PHOSPHOPANTETHEINE"/>
    <property type="match status" value="1"/>
</dbReference>
<gene>
    <name evidence="5" type="ORF">I6H06_13840</name>
    <name evidence="6" type="ORF">NFI99_22010</name>
</gene>
<dbReference type="SUPFAM" id="SSF52777">
    <property type="entry name" value="CoA-dependent acyltransferases"/>
    <property type="match status" value="2"/>
</dbReference>
<dbReference type="Pfam" id="PF00501">
    <property type="entry name" value="AMP-binding"/>
    <property type="match status" value="1"/>
</dbReference>
<sequence>MRTKLGPDRVYSPEVNDANTTRLSIAQESFWLLSRHARNDGAFNVSRAWRLRGALDEAALQGAVQDVAHRHDILNSHIEVREDMPYWVYDAGRPLCVECVDLSSSPQSAMDEAFRLVASLARNDLDVEAGPLASVTLFRLGRDDHVLLIVLHHLISDAWSIKVFIDEVSQCYSARVNGEVVAPGRRPLQYMDYALLQKCNLTTPLFERKAAFWRSRLSDVPAPFSLPARRVVKERGTTTGAAQQHALSPLVISAVAGWAETRGLSLNMICLAAYAMVMARQSGQSEFMICMPVHCRTKVETKNIIGPVVNPLAIAIRVDQCMTVEDFLSEVRRAVLDAYRHHEYPLERAIRDIKAYGAVSWQVPFNLFFNFYSEPSATPILSSVTAERLDLGPKGVKFDLSLTVRISHDNSRYCIDYDSSLFDAAQIGGVCRQFESALTRIPGSSGQRLADIELLSDEEWDDLVECRNATRAASARQGSLVDRFAETAAQYADRVAVASGDETLTFRSLSQRSTQFADYLRAQGCEPQAIVALYLRRSPEFVVALLATLKAGAVALPIDPVLPQARVQHILRDAGASWVVAHADTLGDLPSGSHRVLDVNAPLPPIDPLMSSIPPDAPRSIEDIAYIIYTSGSTGIPKGVMATHRGLLNRIDAQQEVAPCGPGSIICQKTSVSFVDSVLEILGPVVNGGLLAVMPDDVRSSIAGFVEFLVHRQVTHLVCVPSLAEALLPEIVRQAPTLKLRYWALSGELLPDELGRALHRILPKCTFVNIYGSSEVAADATFHCFSASQAAPSLIGKPLRNVAVYVLDATMHPVPAGTWGELYVGGDGLAAGYLGQPELTAAAFLPSPFVPGLRLYRTGDLARWGEGGNLEYMGRVDRQVKLRGQRIELGEIEAIVGEHPFVREAAVVARPTPTGSLQLNVYVVGKHEETIDVDALRRHLARRIPEAGLQTAIVVLRELPRTASGKLDYAALPTRTPRPGIKHVAPATANQMRLLDIWQEALKIDGLGIRAGFFDLGGDSLSAMKAVARIAEQWGIRVPLRAMFEHDTVEEFAQWLEDRLGAERADAQSLAGGGAL</sequence>
<proteinExistence type="predicted"/>
<dbReference type="PROSITE" id="PS00455">
    <property type="entry name" value="AMP_BINDING"/>
    <property type="match status" value="1"/>
</dbReference>
<dbReference type="Gene3D" id="3.30.559.10">
    <property type="entry name" value="Chloramphenicol acetyltransferase-like domain"/>
    <property type="match status" value="1"/>
</dbReference>
<dbReference type="EMBL" id="CP099587">
    <property type="protein sequence ID" value="USS47506.1"/>
    <property type="molecule type" value="Genomic_DNA"/>
</dbReference>
<dbReference type="InterPro" id="IPR023213">
    <property type="entry name" value="CAT-like_dom_sf"/>
</dbReference>
<dbReference type="CDD" id="cd05930">
    <property type="entry name" value="A_NRPS"/>
    <property type="match status" value="1"/>
</dbReference>
<accession>A0AAQ0BU88</accession>
<dbReference type="PROSITE" id="PS50075">
    <property type="entry name" value="CARRIER"/>
    <property type="match status" value="1"/>
</dbReference>
<dbReference type="GeneID" id="45698181"/>
<reference evidence="6" key="2">
    <citation type="submission" date="2022-06" db="EMBL/GenBank/DDBJ databases">
        <title>Draft genome sequence of Burkholderia glumae strain GR20004 isolated from rice panicle showing bacterial panicle blight.</title>
        <authorList>
            <person name="Choi S.Y."/>
            <person name="Lee Y.H."/>
        </authorList>
    </citation>
    <scope>NUCLEOTIDE SEQUENCE</scope>
    <source>
        <strain evidence="6">GR20004</strain>
    </source>
</reference>
<dbReference type="Pfam" id="PF00550">
    <property type="entry name" value="PP-binding"/>
    <property type="match status" value="1"/>
</dbReference>
<dbReference type="GO" id="GO:0005737">
    <property type="term" value="C:cytoplasm"/>
    <property type="evidence" value="ECO:0007669"/>
    <property type="project" value="TreeGrafter"/>
</dbReference>
<organism evidence="5 7">
    <name type="scientific">Burkholderia glumae</name>
    <name type="common">Pseudomonas glumae</name>
    <dbReference type="NCBI Taxonomy" id="337"/>
    <lineage>
        <taxon>Bacteria</taxon>
        <taxon>Pseudomonadati</taxon>
        <taxon>Pseudomonadota</taxon>
        <taxon>Betaproteobacteria</taxon>
        <taxon>Burkholderiales</taxon>
        <taxon>Burkholderiaceae</taxon>
        <taxon>Burkholderia</taxon>
    </lineage>
</organism>
<dbReference type="InterPro" id="IPR045851">
    <property type="entry name" value="AMP-bd_C_sf"/>
</dbReference>
<dbReference type="InterPro" id="IPR001242">
    <property type="entry name" value="Condensation_dom"/>
</dbReference>
<dbReference type="InterPro" id="IPR009081">
    <property type="entry name" value="PP-bd_ACP"/>
</dbReference>
<protein>
    <submittedName>
        <fullName evidence="5">Non-ribosomal peptide synthetase</fullName>
    </submittedName>
</protein>
<evidence type="ECO:0000256" key="1">
    <source>
        <dbReference type="ARBA" id="ARBA00001957"/>
    </source>
</evidence>
<evidence type="ECO:0000256" key="2">
    <source>
        <dbReference type="ARBA" id="ARBA00022450"/>
    </source>
</evidence>
<dbReference type="Gene3D" id="3.40.50.12780">
    <property type="entry name" value="N-terminal domain of ligase-like"/>
    <property type="match status" value="1"/>
</dbReference>
<dbReference type="Proteomes" id="UP001056386">
    <property type="component" value="Chromosome 1"/>
</dbReference>
<dbReference type="NCBIfam" id="TIGR01733">
    <property type="entry name" value="AA-adenyl-dom"/>
    <property type="match status" value="1"/>
</dbReference>
<name>A0AAQ0BU88_BURGL</name>
<dbReference type="SUPFAM" id="SSF47336">
    <property type="entry name" value="ACP-like"/>
    <property type="match status" value="1"/>
</dbReference>
<dbReference type="InterPro" id="IPR020806">
    <property type="entry name" value="PKS_PP-bd"/>
</dbReference>
<feature type="domain" description="Carrier" evidence="4">
    <location>
        <begin position="985"/>
        <end position="1060"/>
    </location>
</feature>
<dbReference type="GO" id="GO:0031177">
    <property type="term" value="F:phosphopantetheine binding"/>
    <property type="evidence" value="ECO:0007669"/>
    <property type="project" value="InterPro"/>
</dbReference>
<dbReference type="Gene3D" id="3.30.559.30">
    <property type="entry name" value="Nonribosomal peptide synthetase, condensation domain"/>
    <property type="match status" value="1"/>
</dbReference>
<dbReference type="InterPro" id="IPR036736">
    <property type="entry name" value="ACP-like_sf"/>
</dbReference>
<dbReference type="InterPro" id="IPR000873">
    <property type="entry name" value="AMP-dep_synth/lig_dom"/>
</dbReference>
<evidence type="ECO:0000259" key="4">
    <source>
        <dbReference type="PROSITE" id="PS50075"/>
    </source>
</evidence>
<dbReference type="InterPro" id="IPR020845">
    <property type="entry name" value="AMP-binding_CS"/>
</dbReference>
<keyword evidence="8" id="KW-1185">Reference proteome</keyword>
<dbReference type="FunFam" id="2.30.38.10:FF:000001">
    <property type="entry name" value="Non-ribosomal peptide synthetase PvdI"/>
    <property type="match status" value="1"/>
</dbReference>
<comment type="cofactor">
    <cofactor evidence="1">
        <name>pantetheine 4'-phosphate</name>
        <dbReference type="ChEBI" id="CHEBI:47942"/>
    </cofactor>
</comment>
<dbReference type="InterPro" id="IPR042099">
    <property type="entry name" value="ANL_N_sf"/>
</dbReference>
<dbReference type="Proteomes" id="UP000594892">
    <property type="component" value="Chromosome 2"/>
</dbReference>
<dbReference type="EMBL" id="CP065601">
    <property type="protein sequence ID" value="QPQ93340.1"/>
    <property type="molecule type" value="Genomic_DNA"/>
</dbReference>